<dbReference type="InterPro" id="IPR002694">
    <property type="entry name" value="Znf_CHC2"/>
</dbReference>
<dbReference type="GO" id="GO:1990077">
    <property type="term" value="C:primosome complex"/>
    <property type="evidence" value="ECO:0007669"/>
    <property type="project" value="UniProtKB-KW"/>
</dbReference>
<keyword evidence="1 12" id="KW-0240">DNA-directed RNA polymerase</keyword>
<dbReference type="HAMAP" id="MF_00974">
    <property type="entry name" value="DNA_primase_DnaG"/>
    <property type="match status" value="1"/>
</dbReference>
<name>A0A0R1K9W1_9LACO</name>
<dbReference type="InterPro" id="IPR034151">
    <property type="entry name" value="TOPRIM_DnaG_bac"/>
</dbReference>
<dbReference type="EMBL" id="AZDZ01000003">
    <property type="protein sequence ID" value="KRK80478.1"/>
    <property type="molecule type" value="Genomic_DNA"/>
</dbReference>
<evidence type="ECO:0000256" key="11">
    <source>
        <dbReference type="ARBA" id="ARBA00023163"/>
    </source>
</evidence>
<dbReference type="eggNOG" id="COG0358">
    <property type="taxonomic scope" value="Bacteria"/>
</dbReference>
<dbReference type="PATRIC" id="fig|1423775.4.peg.1940"/>
<dbReference type="Pfam" id="PF13155">
    <property type="entry name" value="Toprim_2"/>
    <property type="match status" value="1"/>
</dbReference>
<dbReference type="SMART" id="SM00400">
    <property type="entry name" value="ZnF_CHCC"/>
    <property type="match status" value="1"/>
</dbReference>
<dbReference type="GO" id="GO:0008270">
    <property type="term" value="F:zinc ion binding"/>
    <property type="evidence" value="ECO:0007669"/>
    <property type="project" value="UniProtKB-UniRule"/>
</dbReference>
<dbReference type="Gene3D" id="3.90.580.10">
    <property type="entry name" value="Zinc finger, CHC2-type domain"/>
    <property type="match status" value="1"/>
</dbReference>
<dbReference type="GO" id="GO:0000428">
    <property type="term" value="C:DNA-directed RNA polymerase complex"/>
    <property type="evidence" value="ECO:0007669"/>
    <property type="project" value="UniProtKB-KW"/>
</dbReference>
<evidence type="ECO:0000256" key="1">
    <source>
        <dbReference type="ARBA" id="ARBA00022478"/>
    </source>
</evidence>
<dbReference type="InterPro" id="IPR016136">
    <property type="entry name" value="DNA_helicase_N/primase_C"/>
</dbReference>
<dbReference type="Gene3D" id="3.40.1360.10">
    <property type="match status" value="1"/>
</dbReference>
<dbReference type="Gene3D" id="1.10.860.10">
    <property type="entry name" value="DNAb Helicase, Chain A"/>
    <property type="match status" value="1"/>
</dbReference>
<evidence type="ECO:0000256" key="9">
    <source>
        <dbReference type="ARBA" id="ARBA00022842"/>
    </source>
</evidence>
<dbReference type="InterPro" id="IPR050219">
    <property type="entry name" value="DnaG_primase"/>
</dbReference>
<dbReference type="EC" id="2.7.7.101" evidence="12"/>
<feature type="zinc finger region" description="CHC2-type" evidence="12 14">
    <location>
        <begin position="43"/>
        <end position="67"/>
    </location>
</feature>
<keyword evidence="10 12" id="KW-0238">DNA-binding</keyword>
<evidence type="ECO:0000313" key="17">
    <source>
        <dbReference type="Proteomes" id="UP000051248"/>
    </source>
</evidence>
<dbReference type="SUPFAM" id="SSF56731">
    <property type="entry name" value="DNA primase core"/>
    <property type="match status" value="1"/>
</dbReference>
<evidence type="ECO:0000313" key="16">
    <source>
        <dbReference type="EMBL" id="KRK80478.1"/>
    </source>
</evidence>
<keyword evidence="6 12" id="KW-0479">Metal-binding</keyword>
<dbReference type="PROSITE" id="PS50880">
    <property type="entry name" value="TOPRIM"/>
    <property type="match status" value="1"/>
</dbReference>
<evidence type="ECO:0000256" key="13">
    <source>
        <dbReference type="PIRNR" id="PIRNR002811"/>
    </source>
</evidence>
<dbReference type="InterPro" id="IPR013264">
    <property type="entry name" value="DNAG_N"/>
</dbReference>
<dbReference type="GO" id="GO:0006269">
    <property type="term" value="P:DNA replication, synthesis of primer"/>
    <property type="evidence" value="ECO:0007669"/>
    <property type="project" value="UniProtKB-UniRule"/>
</dbReference>
<evidence type="ECO:0000256" key="2">
    <source>
        <dbReference type="ARBA" id="ARBA00022515"/>
    </source>
</evidence>
<keyword evidence="3 12" id="KW-0808">Transferase</keyword>
<dbReference type="PANTHER" id="PTHR30313:SF2">
    <property type="entry name" value="DNA PRIMASE"/>
    <property type="match status" value="1"/>
</dbReference>
<evidence type="ECO:0000256" key="7">
    <source>
        <dbReference type="ARBA" id="ARBA00022771"/>
    </source>
</evidence>
<dbReference type="PIRSF" id="PIRSF002811">
    <property type="entry name" value="DnaG"/>
    <property type="match status" value="1"/>
</dbReference>
<evidence type="ECO:0000256" key="5">
    <source>
        <dbReference type="ARBA" id="ARBA00022705"/>
    </source>
</evidence>
<keyword evidence="9" id="KW-0460">Magnesium</keyword>
<keyword evidence="17" id="KW-1185">Reference proteome</keyword>
<evidence type="ECO:0000256" key="14">
    <source>
        <dbReference type="PIRSR" id="PIRSR002811-1"/>
    </source>
</evidence>
<dbReference type="FunFam" id="3.90.580.10:FF:000001">
    <property type="entry name" value="DNA primase"/>
    <property type="match status" value="1"/>
</dbReference>
<dbReference type="GO" id="GO:0005737">
    <property type="term" value="C:cytoplasm"/>
    <property type="evidence" value="ECO:0007669"/>
    <property type="project" value="TreeGrafter"/>
</dbReference>
<dbReference type="SUPFAM" id="SSF57783">
    <property type="entry name" value="Zinc beta-ribbon"/>
    <property type="match status" value="1"/>
</dbReference>
<comment type="similarity">
    <text evidence="12 13">Belongs to the DnaG primase family.</text>
</comment>
<evidence type="ECO:0000256" key="12">
    <source>
        <dbReference type="HAMAP-Rule" id="MF_00974"/>
    </source>
</evidence>
<evidence type="ECO:0000256" key="4">
    <source>
        <dbReference type="ARBA" id="ARBA00022695"/>
    </source>
</evidence>
<dbReference type="InterPro" id="IPR006295">
    <property type="entry name" value="DNA_primase_DnaG"/>
</dbReference>
<dbReference type="STRING" id="1423775.FD03_GL001902"/>
<dbReference type="AlphaFoldDB" id="A0A0R1K9W1"/>
<protein>
    <recommendedName>
        <fullName evidence="12 13">DNA primase</fullName>
        <ecNumber evidence="12">2.7.7.101</ecNumber>
    </recommendedName>
</protein>
<dbReference type="Pfam" id="PF01807">
    <property type="entry name" value="Zn_ribbon_DnaG"/>
    <property type="match status" value="1"/>
</dbReference>
<dbReference type="Proteomes" id="UP000051248">
    <property type="component" value="Unassembled WGS sequence"/>
</dbReference>
<reference evidence="16 17" key="1">
    <citation type="journal article" date="2015" name="Genome Announc.">
        <title>Expanding the biotechnology potential of lactobacilli through comparative genomics of 213 strains and associated genera.</title>
        <authorList>
            <person name="Sun Z."/>
            <person name="Harris H.M."/>
            <person name="McCann A."/>
            <person name="Guo C."/>
            <person name="Argimon S."/>
            <person name="Zhang W."/>
            <person name="Yang X."/>
            <person name="Jeffery I.B."/>
            <person name="Cooney J.C."/>
            <person name="Kagawa T.F."/>
            <person name="Liu W."/>
            <person name="Song Y."/>
            <person name="Salvetti E."/>
            <person name="Wrobel A."/>
            <person name="Rasinkangas P."/>
            <person name="Parkhill J."/>
            <person name="Rea M.C."/>
            <person name="O'Sullivan O."/>
            <person name="Ritari J."/>
            <person name="Douillard F.P."/>
            <person name="Paul Ross R."/>
            <person name="Yang R."/>
            <person name="Briner A.E."/>
            <person name="Felis G.E."/>
            <person name="de Vos W.M."/>
            <person name="Barrangou R."/>
            <person name="Klaenhammer T.R."/>
            <person name="Caufield P.W."/>
            <person name="Cui Y."/>
            <person name="Zhang H."/>
            <person name="O'Toole P.W."/>
        </authorList>
    </citation>
    <scope>NUCLEOTIDE SEQUENCE [LARGE SCALE GENOMIC DNA]</scope>
    <source>
        <strain evidence="16 17">DSM 19682</strain>
    </source>
</reference>
<keyword evidence="2 12" id="KW-0639">Primosome</keyword>
<keyword evidence="8 12" id="KW-0862">Zinc</keyword>
<keyword evidence="5 12" id="KW-0235">DNA replication</keyword>
<keyword evidence="7 12" id="KW-0863">Zinc-finger</keyword>
<comment type="cofactor">
    <cofactor evidence="12 13 14">
        <name>Zn(2+)</name>
        <dbReference type="ChEBI" id="CHEBI:29105"/>
    </cofactor>
    <text evidence="12 13 14">Binds 1 zinc ion per monomer.</text>
</comment>
<accession>A0A0R1K9W1</accession>
<dbReference type="NCBIfam" id="TIGR01391">
    <property type="entry name" value="dnaG"/>
    <property type="match status" value="1"/>
</dbReference>
<comment type="domain">
    <text evidence="12">Contains an N-terminal zinc-binding domain, a central core domain that contains the primase activity, and a C-terminal DnaB-binding domain.</text>
</comment>
<dbReference type="InterPro" id="IPR036977">
    <property type="entry name" value="DNA_primase_Znf_CHC2"/>
</dbReference>
<evidence type="ECO:0000256" key="6">
    <source>
        <dbReference type="ARBA" id="ARBA00022723"/>
    </source>
</evidence>
<dbReference type="PANTHER" id="PTHR30313">
    <property type="entry name" value="DNA PRIMASE"/>
    <property type="match status" value="1"/>
</dbReference>
<dbReference type="GO" id="GO:0003899">
    <property type="term" value="F:DNA-directed RNA polymerase activity"/>
    <property type="evidence" value="ECO:0007669"/>
    <property type="project" value="UniProtKB-UniRule"/>
</dbReference>
<keyword evidence="4 12" id="KW-0548">Nucleotidyltransferase</keyword>
<dbReference type="InterPro" id="IPR019475">
    <property type="entry name" value="DNA_primase_DnaB-bd"/>
</dbReference>
<comment type="caution">
    <text evidence="16">The sequence shown here is derived from an EMBL/GenBank/DDBJ whole genome shotgun (WGS) entry which is preliminary data.</text>
</comment>
<comment type="catalytic activity">
    <reaction evidence="12">
        <text>ssDNA + n NTP = ssDNA/pppN(pN)n-1 hybrid + (n-1) diphosphate.</text>
        <dbReference type="EC" id="2.7.7.101"/>
    </reaction>
</comment>
<evidence type="ECO:0000256" key="3">
    <source>
        <dbReference type="ARBA" id="ARBA00022679"/>
    </source>
</evidence>
<keyword evidence="11 12" id="KW-0804">Transcription</keyword>
<evidence type="ECO:0000259" key="15">
    <source>
        <dbReference type="PROSITE" id="PS50880"/>
    </source>
</evidence>
<dbReference type="Pfam" id="PF10410">
    <property type="entry name" value="DnaB_bind"/>
    <property type="match status" value="1"/>
</dbReference>
<dbReference type="InterPro" id="IPR030846">
    <property type="entry name" value="DnaG_bac"/>
</dbReference>
<evidence type="ECO:0000256" key="10">
    <source>
        <dbReference type="ARBA" id="ARBA00023125"/>
    </source>
</evidence>
<dbReference type="SMART" id="SM00493">
    <property type="entry name" value="TOPRIM"/>
    <property type="match status" value="1"/>
</dbReference>
<comment type="function">
    <text evidence="12 13">RNA polymerase that catalyzes the synthesis of short RNA molecules used as primers for DNA polymerase during DNA replication.</text>
</comment>
<dbReference type="Pfam" id="PF08275">
    <property type="entry name" value="DNAG_N"/>
    <property type="match status" value="1"/>
</dbReference>
<dbReference type="InterPro" id="IPR006171">
    <property type="entry name" value="TOPRIM_dom"/>
</dbReference>
<comment type="subunit">
    <text evidence="12">Monomer. Interacts with DnaB.</text>
</comment>
<feature type="domain" description="Toprim" evidence="15">
    <location>
        <begin position="265"/>
        <end position="341"/>
    </location>
</feature>
<organism evidence="16 17">
    <name type="scientific">Companilactobacillus nodensis DSM 19682 = JCM 14932 = NBRC 107160</name>
    <dbReference type="NCBI Taxonomy" id="1423775"/>
    <lineage>
        <taxon>Bacteria</taxon>
        <taxon>Bacillati</taxon>
        <taxon>Bacillota</taxon>
        <taxon>Bacilli</taxon>
        <taxon>Lactobacillales</taxon>
        <taxon>Lactobacillaceae</taxon>
        <taxon>Companilactobacillus</taxon>
    </lineage>
</organism>
<evidence type="ECO:0000256" key="8">
    <source>
        <dbReference type="ARBA" id="ARBA00022833"/>
    </source>
</evidence>
<dbReference type="InterPro" id="IPR037068">
    <property type="entry name" value="DNA_primase_core_N_sf"/>
</dbReference>
<proteinExistence type="inferred from homology"/>
<gene>
    <name evidence="12" type="primary">dnaG</name>
    <name evidence="16" type="ORF">FD03_GL001902</name>
</gene>
<sequence length="611" mass="69510">MTAMATRIPQEFIDEVTSKTNIVDVISKYVQLKKSGKNLFGLCPFHEERTPSFSVAEDKQIFHCFSCGRGGNVFKFIMEMESKTFPESVVEVAQMGNIPIPDQYQASNENYQNSDSQVLIKMYSEAAKLYSHILLKTENGTPALKYLNGRDLDNGLIETFDLGYAPNNSNLLLQFFKDRKIDDSTLRKSGLFAENQEGELFDRFRDRVMVPITDEAGNIIAFSGRILNKSEGTAKYMNSPETPIFNKSKALFNLSNAKKAIRDNKSVILFEGFMDVISAYKAGVTNGVASMGTSLTDQQLYTLSRLTNQINVCYDGDDPGVEATYRALTQLNDDRFSYGVISVPNQKDPDEYIRSDGADKFKNLVENGVQTPMSFILNYFRRNYNLNNEHDQIEFLNRSLNEIVKLQSPVEIDMYVGKIADEMGVSKEAINKELDTLRRKMAIKRPANNNKNVQQAALEKVTATVRSNYDRIEKSERCLIYWAINFPEVRINLKGSGFEFVHANYQDLFNSLLSYSEQEESNDEEINISDFMNVLDNDQKNLLAELEMMPMPVEYSDQEIDDYINNINNSGLEVKVTDINRRLKEAAMVGDSKLQLELTKQLIDVRRLLSN</sequence>
<dbReference type="GO" id="GO:0003677">
    <property type="term" value="F:DNA binding"/>
    <property type="evidence" value="ECO:0007669"/>
    <property type="project" value="UniProtKB-KW"/>
</dbReference>
<dbReference type="Gene3D" id="3.90.980.10">
    <property type="entry name" value="DNA primase, catalytic core, N-terminal domain"/>
    <property type="match status" value="1"/>
</dbReference>
<dbReference type="CDD" id="cd03364">
    <property type="entry name" value="TOPRIM_DnaG_primases"/>
    <property type="match status" value="1"/>
</dbReference>